<feature type="binding site" evidence="8">
    <location>
        <position position="64"/>
    </location>
    <ligand>
        <name>ATP</name>
        <dbReference type="ChEBI" id="CHEBI:30616"/>
    </ligand>
</feature>
<dbReference type="EMBL" id="WJIE01000007">
    <property type="protein sequence ID" value="MRG95247.1"/>
    <property type="molecule type" value="Genomic_DNA"/>
</dbReference>
<dbReference type="Gene3D" id="1.25.40.10">
    <property type="entry name" value="Tetratricopeptide repeat domain"/>
    <property type="match status" value="1"/>
</dbReference>
<dbReference type="PROSITE" id="PS00107">
    <property type="entry name" value="PROTEIN_KINASE_ATP"/>
    <property type="match status" value="1"/>
</dbReference>
<dbReference type="AlphaFoldDB" id="A0A6N7PUK4"/>
<dbReference type="PROSITE" id="PS50005">
    <property type="entry name" value="TPR"/>
    <property type="match status" value="1"/>
</dbReference>
<keyword evidence="4 8" id="KW-0547">Nucleotide-binding</keyword>
<evidence type="ECO:0000313" key="10">
    <source>
        <dbReference type="EMBL" id="MRG95247.1"/>
    </source>
</evidence>
<dbReference type="FunFam" id="1.10.510.10:FF:000021">
    <property type="entry name" value="Serine/threonine protein kinase"/>
    <property type="match status" value="1"/>
</dbReference>
<dbReference type="CDD" id="cd14014">
    <property type="entry name" value="STKc_PknB_like"/>
    <property type="match status" value="1"/>
</dbReference>
<sequence length="801" mass="87434">MTDYKANPPFSGPLSEAPTGLVLPSAPGDRIAGRYTLLGLLGVGGMGSVYRARDEELEEVVALKVLRQDLVNEPGMLERFRREVKLARRVTHKNVARVFDIGEHGADKFLTMEYVEGEPLHALVARQGAMSVARVVEIATSICAGLAAAHAAGVIHRDLKPENVLMARDGRVVITDFGIARMHEGDGARTQAGAVIGTPAYMAPEQVQGLEGIDARADIYALGAMLYELFTGEKAWRGDSIVSIAAARLLQPPPDPRVKRPDLPTACGTIVLKCLARDRDERYRAADEVAEELASLTLPAMNKLPVNTLVANTGAPSAGTPTPAAQTSPGEKTVAVLPFRNGGPPDDAYLAEGLTDDLIDTLSMTRGLKVRPRGVVMRFKGVDQDPREIGRELGVQVVVEGNVRRTPAAMRISARVLSVADGFQLWAKRFDRPEKDLFVVNDEVAKAIADALTVDMAQPARESPTDPVAVELYLKARVEYRKFWVQHVREAVKLLEQALERAPQDPTILSGYASALARMSFFSGENAALAKQAADRALAVAPHLAEAHLAMAHSLFQIGEVVESVRSARQAITRAPALAEAYGLLGMILSESGPLDEARRLLETALSLDPAAPSVARNLARVLVLRGDWDGMLKLLDSVRTLEGEFAYFAGLTRYAMWFRDEKVTQVVVERLRDIKTESPIQMAIRDALLEKISPFDSPVFQEAMASREGGWRRNAYFRQVEIELAAYVGDHARALSSLLPCAQVGLIDLLWMDRCPLLETYRATPEFQRARGIVDERVARLLEAYREGQLGERKSASTPA</sequence>
<gene>
    <name evidence="10" type="ORF">GF068_25500</name>
</gene>
<dbReference type="InterPro" id="IPR011009">
    <property type="entry name" value="Kinase-like_dom_sf"/>
</dbReference>
<dbReference type="GO" id="GO:0005524">
    <property type="term" value="F:ATP binding"/>
    <property type="evidence" value="ECO:0007669"/>
    <property type="project" value="UniProtKB-UniRule"/>
</dbReference>
<accession>A0A6N7PUK4</accession>
<dbReference type="Pfam" id="PF13181">
    <property type="entry name" value="TPR_8"/>
    <property type="match status" value="1"/>
</dbReference>
<protein>
    <recommendedName>
        <fullName evidence="1">non-specific serine/threonine protein kinase</fullName>
        <ecNumber evidence="1">2.7.11.1</ecNumber>
    </recommendedName>
</protein>
<proteinExistence type="predicted"/>
<evidence type="ECO:0000259" key="9">
    <source>
        <dbReference type="PROSITE" id="PS50011"/>
    </source>
</evidence>
<dbReference type="SMART" id="SM00220">
    <property type="entry name" value="S_TKc"/>
    <property type="match status" value="1"/>
</dbReference>
<name>A0A6N7PUK4_9BACT</name>
<dbReference type="SUPFAM" id="SSF56112">
    <property type="entry name" value="Protein kinase-like (PK-like)"/>
    <property type="match status" value="1"/>
</dbReference>
<dbReference type="RefSeq" id="WP_153822059.1">
    <property type="nucleotide sequence ID" value="NZ_WJIE01000007.1"/>
</dbReference>
<keyword evidence="7" id="KW-0802">TPR repeat</keyword>
<dbReference type="SMART" id="SM00028">
    <property type="entry name" value="TPR"/>
    <property type="match status" value="4"/>
</dbReference>
<keyword evidence="11" id="KW-1185">Reference proteome</keyword>
<keyword evidence="6 8" id="KW-0067">ATP-binding</keyword>
<keyword evidence="2" id="KW-0723">Serine/threonine-protein kinase</keyword>
<evidence type="ECO:0000256" key="7">
    <source>
        <dbReference type="PROSITE-ProRule" id="PRU00339"/>
    </source>
</evidence>
<evidence type="ECO:0000256" key="2">
    <source>
        <dbReference type="ARBA" id="ARBA00022527"/>
    </source>
</evidence>
<organism evidence="10 11">
    <name type="scientific">Polyangium spumosum</name>
    <dbReference type="NCBI Taxonomy" id="889282"/>
    <lineage>
        <taxon>Bacteria</taxon>
        <taxon>Pseudomonadati</taxon>
        <taxon>Myxococcota</taxon>
        <taxon>Polyangia</taxon>
        <taxon>Polyangiales</taxon>
        <taxon>Polyangiaceae</taxon>
        <taxon>Polyangium</taxon>
    </lineage>
</organism>
<dbReference type="InterPro" id="IPR011990">
    <property type="entry name" value="TPR-like_helical_dom_sf"/>
</dbReference>
<evidence type="ECO:0000256" key="5">
    <source>
        <dbReference type="ARBA" id="ARBA00022777"/>
    </source>
</evidence>
<dbReference type="InterPro" id="IPR017441">
    <property type="entry name" value="Protein_kinase_ATP_BS"/>
</dbReference>
<feature type="domain" description="Protein kinase" evidence="9">
    <location>
        <begin position="35"/>
        <end position="294"/>
    </location>
</feature>
<comment type="caution">
    <text evidence="10">The sequence shown here is derived from an EMBL/GenBank/DDBJ whole genome shotgun (WGS) entry which is preliminary data.</text>
</comment>
<evidence type="ECO:0000256" key="4">
    <source>
        <dbReference type="ARBA" id="ARBA00022741"/>
    </source>
</evidence>
<dbReference type="Pfam" id="PF00069">
    <property type="entry name" value="Pkinase"/>
    <property type="match status" value="1"/>
</dbReference>
<dbReference type="GO" id="GO:0004674">
    <property type="term" value="F:protein serine/threonine kinase activity"/>
    <property type="evidence" value="ECO:0007669"/>
    <property type="project" value="UniProtKB-KW"/>
</dbReference>
<dbReference type="EC" id="2.7.11.1" evidence="1"/>
<keyword evidence="3" id="KW-0808">Transferase</keyword>
<keyword evidence="5 10" id="KW-0418">Kinase</keyword>
<dbReference type="PROSITE" id="PS00108">
    <property type="entry name" value="PROTEIN_KINASE_ST"/>
    <property type="match status" value="1"/>
</dbReference>
<evidence type="ECO:0000256" key="1">
    <source>
        <dbReference type="ARBA" id="ARBA00012513"/>
    </source>
</evidence>
<dbReference type="InterPro" id="IPR019734">
    <property type="entry name" value="TPR_rpt"/>
</dbReference>
<evidence type="ECO:0000256" key="3">
    <source>
        <dbReference type="ARBA" id="ARBA00022679"/>
    </source>
</evidence>
<dbReference type="SUPFAM" id="SSF48452">
    <property type="entry name" value="TPR-like"/>
    <property type="match status" value="1"/>
</dbReference>
<dbReference type="PANTHER" id="PTHR43289">
    <property type="entry name" value="MITOGEN-ACTIVATED PROTEIN KINASE KINASE KINASE 20-RELATED"/>
    <property type="match status" value="1"/>
</dbReference>
<dbReference type="Gene3D" id="1.10.510.10">
    <property type="entry name" value="Transferase(Phosphotransferase) domain 1"/>
    <property type="match status" value="1"/>
</dbReference>
<dbReference type="Proteomes" id="UP000440224">
    <property type="component" value="Unassembled WGS sequence"/>
</dbReference>
<dbReference type="PANTHER" id="PTHR43289:SF30">
    <property type="entry name" value="NON-SPECIFIC SERINE_THREONINE PROTEIN KINASE"/>
    <property type="match status" value="1"/>
</dbReference>
<dbReference type="InterPro" id="IPR008271">
    <property type="entry name" value="Ser/Thr_kinase_AS"/>
</dbReference>
<dbReference type="PROSITE" id="PS50011">
    <property type="entry name" value="PROTEIN_KINASE_DOM"/>
    <property type="match status" value="1"/>
</dbReference>
<dbReference type="InterPro" id="IPR000719">
    <property type="entry name" value="Prot_kinase_dom"/>
</dbReference>
<evidence type="ECO:0000256" key="6">
    <source>
        <dbReference type="ARBA" id="ARBA00022840"/>
    </source>
</evidence>
<dbReference type="Gene3D" id="3.30.200.20">
    <property type="entry name" value="Phosphorylase Kinase, domain 1"/>
    <property type="match status" value="1"/>
</dbReference>
<dbReference type="Gene3D" id="3.40.50.10070">
    <property type="entry name" value="TolB, N-terminal domain"/>
    <property type="match status" value="1"/>
</dbReference>
<reference evidence="10 11" key="1">
    <citation type="submission" date="2019-10" db="EMBL/GenBank/DDBJ databases">
        <title>A soil myxobacterium in the family Polyangiaceae.</title>
        <authorList>
            <person name="Li Y."/>
            <person name="Wang J."/>
        </authorList>
    </citation>
    <scope>NUCLEOTIDE SEQUENCE [LARGE SCALE GENOMIC DNA]</scope>
    <source>
        <strain evidence="10 11">DSM 14734</strain>
    </source>
</reference>
<feature type="repeat" description="TPR" evidence="7">
    <location>
        <begin position="579"/>
        <end position="612"/>
    </location>
</feature>
<evidence type="ECO:0000313" key="11">
    <source>
        <dbReference type="Proteomes" id="UP000440224"/>
    </source>
</evidence>
<evidence type="ECO:0000256" key="8">
    <source>
        <dbReference type="PROSITE-ProRule" id="PRU10141"/>
    </source>
</evidence>
<dbReference type="OrthoDB" id="9797180at2"/>